<proteinExistence type="predicted"/>
<keyword evidence="2" id="KW-1185">Reference proteome</keyword>
<accession>A0ABR4SVX3</accession>
<evidence type="ECO:0000313" key="1">
    <source>
        <dbReference type="EMBL" id="KEG38876.1"/>
    </source>
</evidence>
<comment type="caution">
    <text evidence="1">The sequence shown here is derived from an EMBL/GenBank/DDBJ whole genome shotgun (WGS) entry which is preliminary data.</text>
</comment>
<sequence>MSVSYSIFLLRFVDGEVVELDFERFRHVTEPYVVAGGPEEGFSQLRAEDGGEADLYYEPRGGSGMLCVTATHFARGAMLGVLVRLAEALGASIVPQDSGALIFYESERRHLPAELQGNAVVIAPTKKALQAAFDAH</sequence>
<organism evidence="1 2">
    <name type="scientific">Streptomyces griseorubens</name>
    <dbReference type="NCBI Taxonomy" id="66897"/>
    <lineage>
        <taxon>Bacteria</taxon>
        <taxon>Bacillati</taxon>
        <taxon>Actinomycetota</taxon>
        <taxon>Actinomycetes</taxon>
        <taxon>Kitasatosporales</taxon>
        <taxon>Streptomycetaceae</taxon>
        <taxon>Streptomyces</taxon>
        <taxon>Streptomyces althioticus group</taxon>
    </lineage>
</organism>
<gene>
    <name evidence="1" type="ORF">DJ64_18890</name>
</gene>
<reference evidence="1 2" key="1">
    <citation type="submission" date="2014-04" db="EMBL/GenBank/DDBJ databases">
        <title>Draft genome sequence of the novel Streptomyces griseorubens JSD-1 playing a role in carbon and nitrogen cycle.</title>
        <authorList>
            <consortium name="Shanghai Jiao Tong University"/>
            <person name="Feng H."/>
            <person name="Sun Y."/>
            <person name="Zhi Y."/>
            <person name="Mao L."/>
            <person name="Luo Y."/>
            <person name="Wei X."/>
            <person name="Zhou P."/>
        </authorList>
    </citation>
    <scope>NUCLEOTIDE SEQUENCE [LARGE SCALE GENOMIC DNA]</scope>
    <source>
        <strain evidence="1 2">JSD-1</strain>
    </source>
</reference>
<dbReference type="EMBL" id="JJMG01000216">
    <property type="protein sequence ID" value="KEG38876.1"/>
    <property type="molecule type" value="Genomic_DNA"/>
</dbReference>
<evidence type="ECO:0000313" key="2">
    <source>
        <dbReference type="Proteomes" id="UP000027632"/>
    </source>
</evidence>
<dbReference type="Proteomes" id="UP000027632">
    <property type="component" value="Unassembled WGS sequence"/>
</dbReference>
<protein>
    <submittedName>
        <fullName evidence="1">Uncharacterized protein</fullName>
    </submittedName>
</protein>
<name>A0ABR4SVX3_9ACTN</name>